<proteinExistence type="predicted"/>
<keyword evidence="2" id="KW-0472">Membrane</keyword>
<organism evidence="4 5">
    <name type="scientific">Mucilaginibacter arboris</name>
    <dbReference type="NCBI Taxonomy" id="2682090"/>
    <lineage>
        <taxon>Bacteria</taxon>
        <taxon>Pseudomonadati</taxon>
        <taxon>Bacteroidota</taxon>
        <taxon>Sphingobacteriia</taxon>
        <taxon>Sphingobacteriales</taxon>
        <taxon>Sphingobacteriaceae</taxon>
        <taxon>Mucilaginibacter</taxon>
    </lineage>
</organism>
<evidence type="ECO:0000259" key="3">
    <source>
        <dbReference type="Pfam" id="PF12508"/>
    </source>
</evidence>
<dbReference type="AlphaFoldDB" id="A0A7K1T148"/>
<evidence type="ECO:0000313" key="5">
    <source>
        <dbReference type="Proteomes" id="UP000462014"/>
    </source>
</evidence>
<feature type="region of interest" description="Disordered" evidence="1">
    <location>
        <begin position="166"/>
        <end position="188"/>
    </location>
</feature>
<dbReference type="Pfam" id="PF12508">
    <property type="entry name" value="Transposon_TraM"/>
    <property type="match status" value="1"/>
</dbReference>
<protein>
    <submittedName>
        <fullName evidence="4">Conjugative transposon protein TraM</fullName>
    </submittedName>
</protein>
<reference evidence="4 5" key="1">
    <citation type="submission" date="2019-12" db="EMBL/GenBank/DDBJ databases">
        <title>Mucilaginibacter sp. HMF7410 genome sequencing and assembly.</title>
        <authorList>
            <person name="Kang H."/>
            <person name="Cha I."/>
            <person name="Kim H."/>
            <person name="Joh K."/>
        </authorList>
    </citation>
    <scope>NUCLEOTIDE SEQUENCE [LARGE SCALE GENOMIC DNA]</scope>
    <source>
        <strain evidence="4 5">HMF7410</strain>
    </source>
</reference>
<accession>A0A7K1T148</accession>
<evidence type="ECO:0000256" key="1">
    <source>
        <dbReference type="SAM" id="MobiDB-lite"/>
    </source>
</evidence>
<feature type="transmembrane region" description="Helical" evidence="2">
    <location>
        <begin position="12"/>
        <end position="30"/>
    </location>
</feature>
<feature type="region of interest" description="Disordered" evidence="1">
    <location>
        <begin position="121"/>
        <end position="154"/>
    </location>
</feature>
<dbReference type="RefSeq" id="WP_157568841.1">
    <property type="nucleotide sequence ID" value="NZ_WPIK01000016.1"/>
</dbReference>
<feature type="compositionally biased region" description="Basic and acidic residues" evidence="1">
    <location>
        <begin position="170"/>
        <end position="188"/>
    </location>
</feature>
<evidence type="ECO:0000313" key="4">
    <source>
        <dbReference type="EMBL" id="MVN23020.1"/>
    </source>
</evidence>
<dbReference type="EMBL" id="WPIK01000016">
    <property type="protein sequence ID" value="MVN23020.1"/>
    <property type="molecule type" value="Genomic_DNA"/>
</dbReference>
<keyword evidence="2" id="KW-0812">Transmembrane</keyword>
<dbReference type="InterPro" id="IPR055407">
    <property type="entry name" value="TraM_C"/>
</dbReference>
<evidence type="ECO:0000256" key="2">
    <source>
        <dbReference type="SAM" id="Phobius"/>
    </source>
</evidence>
<sequence>MKIDFKKPKYILPLIIFPFLPVLFYCYKSFSKEKQKTVEVKPALKTDVADVSDKIKKTDIDSKLDAFKNQYKHGDGYTAVSDLGEEQVQGQQLQGQYNEKEKRSLDSIDALFKAKYGNPASDNNIKGHYTSNVSNRNPIPGRLSSYQNSGARGISKEDRDLAAALSNLTDKSDLNPRQENRPGTKEKYEDPMALFREQMKVIDSIGKNNDPSYKSPKQKEDLLNKEDNLASKFPKLDVVKASDLNEDFNTVQVSKPNDFIKAIIDQNITGYSGSRVRIRLLEDIKAGKYLIKKGTYIYALISGFSEQRVKLTVMSVMTEDKILPVKLEIFDLDGMPGLYVPASAFRAFTKDVSNIGSSIQLQQDPSTANQLYMSALSKLFTSTSSAVTKLIRQNKAKLKYSTYLYLIDPDELKQKQQSY</sequence>
<feature type="domain" description="Conjugative transposon TraM C-terminal" evidence="3">
    <location>
        <begin position="260"/>
        <end position="406"/>
    </location>
</feature>
<keyword evidence="2" id="KW-1133">Transmembrane helix</keyword>
<gene>
    <name evidence="4" type="primary">traM</name>
    <name evidence="4" type="ORF">GO621_15950</name>
</gene>
<keyword evidence="5" id="KW-1185">Reference proteome</keyword>
<feature type="compositionally biased region" description="Polar residues" evidence="1">
    <location>
        <begin position="121"/>
        <end position="137"/>
    </location>
</feature>
<dbReference type="Proteomes" id="UP000462014">
    <property type="component" value="Unassembled WGS sequence"/>
</dbReference>
<name>A0A7K1T148_9SPHI</name>
<comment type="caution">
    <text evidence="4">The sequence shown here is derived from an EMBL/GenBank/DDBJ whole genome shotgun (WGS) entry which is preliminary data.</text>
</comment>